<sequence>MITERIKSREDDIQKKDIDLLVTRTATWRVRPMSQGMFWMELQVSLEWMLDGPSTVVEVDNQLRQLGVSSSQLDGLFGFRADGPGPGQWRAMRSGHVVHESLGSCGQAVGLGIKSGLGLDVPIRMHDLRSIHSVLFSLILSDTKDTRPKQRDPPMRTEDPSRKGRIRDQSHKGTIRFMGTSRQRLRVAKGHEFPKVVRYQRMQVAKRYEIPRVSSIKGYEDQRVPMSKGCIVIPRMQCIVIQDLRSCRDPRGPLDVSNCVSIWKSDLNTWQIFSKMEIMLHQRDRFGNLVSGFYEFDADVVGKETGLSIPVADFQFEYVDPGIQLMSFTLSEPGSFLITLSDMEHNKSISSMPYEYTVYIGYCDGARSIVNGSGLNASIAGEPLGFSIYLKDAYGYPSSVQVDILQVRIIQEADSSYVLPTIKPRETLNGTKVSSYRAATPLYEKHGGEALLNQASVFDVTYTPRQSGVYKIFISSGNIVLNGGQPFIKEVKAGEVNVASCIVTQFNAKVPKEIKNDIVVLLVDIFNNPVPSQPSRLNLEITSTNTSSFTTWNFVDNTDGTYIGSYLAMDVGTFRMCVTFDDKHIQPCPFDVNVYSNHGSLLRDGNLLRYTPIKDFSGNDSFLYTIVDINGNLGIATVYIIILTAPPQFLSFSGGLQATEDVISPRSGQISYSDKLENISVAVQALSGSVILSPMLMQFRLPGSGRLSVRNGGEDGRLLILEGQIGVINPALHSIQYLGNENFSGVDSLRLTTRNKNGINQLDVPVFVEPVNDPPFINVPHYIMLESNGTESLIFHKETDKFNFSVGDPDLAGFPGNVNNNTTSLLFTLRCPRF</sequence>
<dbReference type="SUPFAM" id="SSF81296">
    <property type="entry name" value="E set domains"/>
    <property type="match status" value="2"/>
</dbReference>
<evidence type="ECO:0000256" key="1">
    <source>
        <dbReference type="ARBA" id="ARBA00022737"/>
    </source>
</evidence>
<reference evidence="4" key="1">
    <citation type="submission" date="2019-12" db="EMBL/GenBank/DDBJ databases">
        <title>Genome sequencing and annotation of Brassica cretica.</title>
        <authorList>
            <person name="Studholme D.J."/>
            <person name="Sarris P.F."/>
        </authorList>
    </citation>
    <scope>NUCLEOTIDE SEQUENCE</scope>
    <source>
        <strain evidence="4">PFS-102/07</strain>
        <tissue evidence="4">Leaf</tissue>
    </source>
</reference>
<gene>
    <name evidence="4" type="ORF">F2Q70_00018545</name>
</gene>
<comment type="caution">
    <text evidence="4">The sequence shown here is derived from an EMBL/GenBank/DDBJ whole genome shotgun (WGS) entry which is preliminary data.</text>
</comment>
<dbReference type="Pfam" id="PF00630">
    <property type="entry name" value="Filamin"/>
    <property type="match status" value="2"/>
</dbReference>
<dbReference type="SMART" id="SM00557">
    <property type="entry name" value="IG_FLMN"/>
    <property type="match status" value="1"/>
</dbReference>
<dbReference type="GO" id="GO:0030036">
    <property type="term" value="P:actin cytoskeleton organization"/>
    <property type="evidence" value="ECO:0007669"/>
    <property type="project" value="InterPro"/>
</dbReference>
<dbReference type="InterPro" id="IPR017868">
    <property type="entry name" value="Filamin/ABP280_repeat-like"/>
</dbReference>
<evidence type="ECO:0000313" key="4">
    <source>
        <dbReference type="EMBL" id="KAF2565081.1"/>
    </source>
</evidence>
<dbReference type="InterPro" id="IPR044801">
    <property type="entry name" value="Filamin"/>
</dbReference>
<evidence type="ECO:0000256" key="3">
    <source>
        <dbReference type="SAM" id="MobiDB-lite"/>
    </source>
</evidence>
<dbReference type="Gene3D" id="2.60.40.2810">
    <property type="match status" value="1"/>
</dbReference>
<proteinExistence type="predicted"/>
<feature type="region of interest" description="Disordered" evidence="3">
    <location>
        <begin position="145"/>
        <end position="171"/>
    </location>
</feature>
<dbReference type="PANTHER" id="PTHR38537:SF8">
    <property type="entry name" value="FILAMIN-A"/>
    <property type="match status" value="1"/>
</dbReference>
<feature type="repeat" description="Filamin" evidence="2">
    <location>
        <begin position="360"/>
        <end position="491"/>
    </location>
</feature>
<dbReference type="InterPro" id="IPR014756">
    <property type="entry name" value="Ig_E-set"/>
</dbReference>
<dbReference type="GO" id="GO:0048235">
    <property type="term" value="P:pollen sperm cell differentiation"/>
    <property type="evidence" value="ECO:0007669"/>
    <property type="project" value="TreeGrafter"/>
</dbReference>
<dbReference type="Pfam" id="PF17963">
    <property type="entry name" value="Big_9"/>
    <property type="match status" value="1"/>
</dbReference>
<evidence type="ECO:0008006" key="5">
    <source>
        <dbReference type="Google" id="ProtNLM"/>
    </source>
</evidence>
<name>A0A8S9I5U5_BRACR</name>
<feature type="repeat" description="Filamin" evidence="2">
    <location>
        <begin position="521"/>
        <end position="594"/>
    </location>
</feature>
<organism evidence="4">
    <name type="scientific">Brassica cretica</name>
    <name type="common">Mustard</name>
    <dbReference type="NCBI Taxonomy" id="69181"/>
    <lineage>
        <taxon>Eukaryota</taxon>
        <taxon>Viridiplantae</taxon>
        <taxon>Streptophyta</taxon>
        <taxon>Embryophyta</taxon>
        <taxon>Tracheophyta</taxon>
        <taxon>Spermatophyta</taxon>
        <taxon>Magnoliopsida</taxon>
        <taxon>eudicotyledons</taxon>
        <taxon>Gunneridae</taxon>
        <taxon>Pentapetalae</taxon>
        <taxon>rosids</taxon>
        <taxon>malvids</taxon>
        <taxon>Brassicales</taxon>
        <taxon>Brassicaceae</taxon>
        <taxon>Brassiceae</taxon>
        <taxon>Brassica</taxon>
    </lineage>
</organism>
<dbReference type="Gene3D" id="2.60.40.10">
    <property type="entry name" value="Immunoglobulins"/>
    <property type="match status" value="2"/>
</dbReference>
<dbReference type="InterPro" id="IPR013783">
    <property type="entry name" value="Ig-like_fold"/>
</dbReference>
<dbReference type="FunFam" id="2.60.40.10:FF:002225">
    <property type="entry name" value="Gamete expressed 2"/>
    <property type="match status" value="1"/>
</dbReference>
<keyword evidence="1" id="KW-0677">Repeat</keyword>
<protein>
    <recommendedName>
        <fullName evidence="5">Cadherin domain-containing protein</fullName>
    </recommendedName>
</protein>
<dbReference type="EMBL" id="QGKY02001250">
    <property type="protein sequence ID" value="KAF2565081.1"/>
    <property type="molecule type" value="Genomic_DNA"/>
</dbReference>
<dbReference type="GO" id="GO:0051015">
    <property type="term" value="F:actin filament binding"/>
    <property type="evidence" value="ECO:0007669"/>
    <property type="project" value="InterPro"/>
</dbReference>
<dbReference type="AlphaFoldDB" id="A0A8S9I5U5"/>
<accession>A0A8S9I5U5</accession>
<evidence type="ECO:0000256" key="2">
    <source>
        <dbReference type="PROSITE-ProRule" id="PRU00087"/>
    </source>
</evidence>
<dbReference type="PANTHER" id="PTHR38537">
    <property type="entry name" value="JITTERBUG, ISOFORM N"/>
    <property type="match status" value="1"/>
</dbReference>
<dbReference type="PROSITE" id="PS50194">
    <property type="entry name" value="FILAMIN_REPEAT"/>
    <property type="match status" value="2"/>
</dbReference>
<dbReference type="InterPro" id="IPR001298">
    <property type="entry name" value="Filamin/ABP280_rpt"/>
</dbReference>